<accession>A0A8S5RG23</accession>
<name>A0A8S5RG23_9VIRU</name>
<dbReference type="EMBL" id="BK059101">
    <property type="protein sequence ID" value="DAE30013.1"/>
    <property type="molecule type" value="Genomic_DNA"/>
</dbReference>
<sequence>MQDISKHYSFSLDTKATKLLKSNLVFNYGDDITLKISVIEDGQPKDLTNCQIDLVVANQGNNIPIIHKFEEGGISTLENVVTIVCKDSYINSLGVNIGQLIIRDEDQNITTQSFLYVTNSTLISDEMINAAEQIDTLIKLNKIIEETELKLEYFNSRISNINNRLEQGETLIDDSIKDLDNKVVMKTNEVDNIVTEFEKSIQNRIDGVEETVNYQLVRNTKLKPIEISGSTTIGFETNPIEVVASELVRSAYDFHVSGCSSSQLIVQSCTGHIIFFQEVVGSKPVIKARMSTIVDISIQGKQITPSIAFIKDGAIVDSLNINDINYKILIKANIHINNIETGECYMTPLSRNILK</sequence>
<reference evidence="2" key="1">
    <citation type="journal article" date="2021" name="Proc. Natl. Acad. Sci. U.S.A.">
        <title>A Catalog of Tens of Thousands of Viruses from Human Metagenomes Reveals Hidden Associations with Chronic Diseases.</title>
        <authorList>
            <person name="Tisza M.J."/>
            <person name="Buck C.B."/>
        </authorList>
    </citation>
    <scope>NUCLEOTIDE SEQUENCE</scope>
    <source>
        <strain evidence="2">CtE0n6</strain>
    </source>
</reference>
<proteinExistence type="predicted"/>
<protein>
    <submittedName>
        <fullName evidence="2">BppU domain protein</fullName>
    </submittedName>
</protein>
<dbReference type="InterPro" id="IPR018913">
    <property type="entry name" value="BppU_N"/>
</dbReference>
<feature type="domain" description="BppU N-terminal" evidence="1">
    <location>
        <begin position="11"/>
        <end position="145"/>
    </location>
</feature>
<dbReference type="Pfam" id="PF10651">
    <property type="entry name" value="BppU_N"/>
    <property type="match status" value="1"/>
</dbReference>
<dbReference type="Gene3D" id="2.60.40.3350">
    <property type="match status" value="1"/>
</dbReference>
<evidence type="ECO:0000259" key="1">
    <source>
        <dbReference type="Pfam" id="PF10651"/>
    </source>
</evidence>
<evidence type="ECO:0000313" key="2">
    <source>
        <dbReference type="EMBL" id="DAE30013.1"/>
    </source>
</evidence>
<organism evidence="2">
    <name type="scientific">virus sp. ctE0n6</name>
    <dbReference type="NCBI Taxonomy" id="2827985"/>
    <lineage>
        <taxon>Viruses</taxon>
    </lineage>
</organism>